<feature type="transmembrane region" description="Helical" evidence="6">
    <location>
        <begin position="348"/>
        <end position="369"/>
    </location>
</feature>
<feature type="transmembrane region" description="Helical" evidence="6">
    <location>
        <begin position="375"/>
        <end position="395"/>
    </location>
</feature>
<evidence type="ECO:0000313" key="8">
    <source>
        <dbReference type="EMBL" id="MDL5157363.1"/>
    </source>
</evidence>
<evidence type="ECO:0000256" key="3">
    <source>
        <dbReference type="ARBA" id="ARBA00022692"/>
    </source>
</evidence>
<evidence type="ECO:0000313" key="9">
    <source>
        <dbReference type="Proteomes" id="UP001231924"/>
    </source>
</evidence>
<feature type="transmembrane region" description="Helical" evidence="6">
    <location>
        <begin position="284"/>
        <end position="302"/>
    </location>
</feature>
<keyword evidence="2" id="KW-1003">Cell membrane</keyword>
<dbReference type="PRINTS" id="PR01988">
    <property type="entry name" value="EXPORTERBACE"/>
</dbReference>
<reference evidence="8 9" key="1">
    <citation type="submission" date="2023-06" db="EMBL/GenBank/DDBJ databases">
        <title>Actinomycetospora Odt1-22.</title>
        <authorList>
            <person name="Supong K."/>
        </authorList>
    </citation>
    <scope>NUCLEOTIDE SEQUENCE [LARGE SCALE GENOMIC DNA]</scope>
    <source>
        <strain evidence="8 9">Odt1-22</strain>
    </source>
</reference>
<dbReference type="EMBL" id="JASVWF010000003">
    <property type="protein sequence ID" value="MDL5157363.1"/>
    <property type="molecule type" value="Genomic_DNA"/>
</dbReference>
<dbReference type="Pfam" id="PF07690">
    <property type="entry name" value="MFS_1"/>
    <property type="match status" value="2"/>
</dbReference>
<sequence>MSVWGRRGFTPLVSSATVSEVGSQVSVLVLPVIAATVLTATPWQMGVLAAAGTAAFLVIGLPAGALVDRWRPRRVMVVCDLVRALLLVTVPLAFLGGGLSFAQLVAVAFAVGVATVFGDVAAQSILPALVARDDLVRANSVLMTGTTAAEVAGPGLGGLLLRVVSAPAALLADVVSFLASALLLLRVPAPARPERTEDRALGAEIVAGLRYVLGRPILRRITLCTATVNLAGGLRDAVLVLFALRDLALSPSLLGLVLSVGAAGGVVGAVAAGPLAGLVGQARIVPVGALALLPFTALTAVAGAAPAVLLVISAAGIGAATVVYNVAQLSMRQRACPPELLGRMNASIRTVVWGSPPLGALAGGALAGVVGNVAVLWGAVVLTALGSLPVLLSPLRRDEVPDP</sequence>
<feature type="transmembrane region" description="Helical" evidence="6">
    <location>
        <begin position="256"/>
        <end position="277"/>
    </location>
</feature>
<evidence type="ECO:0000256" key="5">
    <source>
        <dbReference type="ARBA" id="ARBA00023136"/>
    </source>
</evidence>
<feature type="transmembrane region" description="Helical" evidence="6">
    <location>
        <begin position="308"/>
        <end position="327"/>
    </location>
</feature>
<dbReference type="CDD" id="cd06173">
    <property type="entry name" value="MFS_MefA_like"/>
    <property type="match status" value="1"/>
</dbReference>
<feature type="transmembrane region" description="Helical" evidence="6">
    <location>
        <begin position="47"/>
        <end position="67"/>
    </location>
</feature>
<dbReference type="PANTHER" id="PTHR23513:SF6">
    <property type="entry name" value="MAJOR FACILITATOR SUPERFAMILY ASSOCIATED DOMAIN-CONTAINING PROTEIN"/>
    <property type="match status" value="1"/>
</dbReference>
<dbReference type="RefSeq" id="WP_286053793.1">
    <property type="nucleotide sequence ID" value="NZ_JASVWF010000003.1"/>
</dbReference>
<dbReference type="InterPro" id="IPR011701">
    <property type="entry name" value="MFS"/>
</dbReference>
<feature type="domain" description="Major facilitator superfamily (MFS) profile" evidence="7">
    <location>
        <begin position="200"/>
        <end position="403"/>
    </location>
</feature>
<organism evidence="8 9">
    <name type="scientific">Actinomycetospora termitidis</name>
    <dbReference type="NCBI Taxonomy" id="3053470"/>
    <lineage>
        <taxon>Bacteria</taxon>
        <taxon>Bacillati</taxon>
        <taxon>Actinomycetota</taxon>
        <taxon>Actinomycetes</taxon>
        <taxon>Pseudonocardiales</taxon>
        <taxon>Pseudonocardiaceae</taxon>
        <taxon>Actinomycetospora</taxon>
    </lineage>
</organism>
<protein>
    <submittedName>
        <fullName evidence="8">MFS transporter</fullName>
    </submittedName>
</protein>
<feature type="transmembrane region" description="Helical" evidence="6">
    <location>
        <begin position="221"/>
        <end position="244"/>
    </location>
</feature>
<dbReference type="PROSITE" id="PS50850">
    <property type="entry name" value="MFS"/>
    <property type="match status" value="1"/>
</dbReference>
<keyword evidence="4 6" id="KW-1133">Transmembrane helix</keyword>
<proteinExistence type="predicted"/>
<evidence type="ECO:0000256" key="6">
    <source>
        <dbReference type="SAM" id="Phobius"/>
    </source>
</evidence>
<evidence type="ECO:0000259" key="7">
    <source>
        <dbReference type="PROSITE" id="PS50850"/>
    </source>
</evidence>
<dbReference type="Gene3D" id="1.20.1250.20">
    <property type="entry name" value="MFS general substrate transporter like domains"/>
    <property type="match status" value="1"/>
</dbReference>
<dbReference type="InterPro" id="IPR036259">
    <property type="entry name" value="MFS_trans_sf"/>
</dbReference>
<comment type="caution">
    <text evidence="8">The sequence shown here is derived from an EMBL/GenBank/DDBJ whole genome shotgun (WGS) entry which is preliminary data.</text>
</comment>
<dbReference type="InterPro" id="IPR020846">
    <property type="entry name" value="MFS_dom"/>
</dbReference>
<accession>A0ABT7MDA7</accession>
<evidence type="ECO:0000256" key="2">
    <source>
        <dbReference type="ARBA" id="ARBA00022475"/>
    </source>
</evidence>
<dbReference type="InterPro" id="IPR022324">
    <property type="entry name" value="Bacilysin_exporter_BacE_put"/>
</dbReference>
<evidence type="ECO:0000256" key="4">
    <source>
        <dbReference type="ARBA" id="ARBA00022989"/>
    </source>
</evidence>
<dbReference type="Proteomes" id="UP001231924">
    <property type="component" value="Unassembled WGS sequence"/>
</dbReference>
<name>A0ABT7MDA7_9PSEU</name>
<evidence type="ECO:0000256" key="1">
    <source>
        <dbReference type="ARBA" id="ARBA00004651"/>
    </source>
</evidence>
<feature type="transmembrane region" description="Helical" evidence="6">
    <location>
        <begin position="167"/>
        <end position="185"/>
    </location>
</feature>
<dbReference type="SUPFAM" id="SSF103473">
    <property type="entry name" value="MFS general substrate transporter"/>
    <property type="match status" value="1"/>
</dbReference>
<feature type="transmembrane region" description="Helical" evidence="6">
    <location>
        <begin position="74"/>
        <end position="95"/>
    </location>
</feature>
<keyword evidence="5 6" id="KW-0472">Membrane</keyword>
<keyword evidence="3 6" id="KW-0812">Transmembrane</keyword>
<feature type="transmembrane region" description="Helical" evidence="6">
    <location>
        <begin position="21"/>
        <end position="41"/>
    </location>
</feature>
<keyword evidence="9" id="KW-1185">Reference proteome</keyword>
<dbReference type="PANTHER" id="PTHR23513">
    <property type="entry name" value="INTEGRAL MEMBRANE EFFLUX PROTEIN-RELATED"/>
    <property type="match status" value="1"/>
</dbReference>
<comment type="subcellular location">
    <subcellularLocation>
        <location evidence="1">Cell membrane</location>
        <topology evidence="1">Multi-pass membrane protein</topology>
    </subcellularLocation>
</comment>
<gene>
    <name evidence="8" type="ORF">QRT03_15460</name>
</gene>